<reference evidence="2" key="1">
    <citation type="journal article" date="2023" name="Mol. Phylogenet. Evol.">
        <title>Genome-scale phylogeny and comparative genomics of the fungal order Sordariales.</title>
        <authorList>
            <person name="Hensen N."/>
            <person name="Bonometti L."/>
            <person name="Westerberg I."/>
            <person name="Brannstrom I.O."/>
            <person name="Guillou S."/>
            <person name="Cros-Aarteil S."/>
            <person name="Calhoun S."/>
            <person name="Haridas S."/>
            <person name="Kuo A."/>
            <person name="Mondo S."/>
            <person name="Pangilinan J."/>
            <person name="Riley R."/>
            <person name="LaButti K."/>
            <person name="Andreopoulos B."/>
            <person name="Lipzen A."/>
            <person name="Chen C."/>
            <person name="Yan M."/>
            <person name="Daum C."/>
            <person name="Ng V."/>
            <person name="Clum A."/>
            <person name="Steindorff A."/>
            <person name="Ohm R.A."/>
            <person name="Martin F."/>
            <person name="Silar P."/>
            <person name="Natvig D.O."/>
            <person name="Lalanne C."/>
            <person name="Gautier V."/>
            <person name="Ament-Velasquez S.L."/>
            <person name="Kruys A."/>
            <person name="Hutchinson M.I."/>
            <person name="Powell A.J."/>
            <person name="Barry K."/>
            <person name="Miller A.N."/>
            <person name="Grigoriev I.V."/>
            <person name="Debuchy R."/>
            <person name="Gladieux P."/>
            <person name="Hiltunen Thoren M."/>
            <person name="Johannesson H."/>
        </authorList>
    </citation>
    <scope>NUCLEOTIDE SEQUENCE</scope>
    <source>
        <strain evidence="2">CBS 141.50</strain>
    </source>
</reference>
<name>A0AAN6ZLC3_9PEZI</name>
<proteinExistence type="predicted"/>
<keyword evidence="3" id="KW-1185">Reference proteome</keyword>
<reference evidence="2" key="2">
    <citation type="submission" date="2023-05" db="EMBL/GenBank/DDBJ databases">
        <authorList>
            <consortium name="Lawrence Berkeley National Laboratory"/>
            <person name="Steindorff A."/>
            <person name="Hensen N."/>
            <person name="Bonometti L."/>
            <person name="Westerberg I."/>
            <person name="Brannstrom I.O."/>
            <person name="Guillou S."/>
            <person name="Cros-Aarteil S."/>
            <person name="Calhoun S."/>
            <person name="Haridas S."/>
            <person name="Kuo A."/>
            <person name="Mondo S."/>
            <person name="Pangilinan J."/>
            <person name="Riley R."/>
            <person name="Labutti K."/>
            <person name="Andreopoulos B."/>
            <person name="Lipzen A."/>
            <person name="Chen C."/>
            <person name="Yanf M."/>
            <person name="Daum C."/>
            <person name="Ng V."/>
            <person name="Clum A."/>
            <person name="Ohm R."/>
            <person name="Martin F."/>
            <person name="Silar P."/>
            <person name="Natvig D."/>
            <person name="Lalanne C."/>
            <person name="Gautier V."/>
            <person name="Ament-Velasquez S.L."/>
            <person name="Kruys A."/>
            <person name="Hutchinson M.I."/>
            <person name="Powell A.J."/>
            <person name="Barry K."/>
            <person name="Miller A.N."/>
            <person name="Grigoriev I.V."/>
            <person name="Debuchy R."/>
            <person name="Gladieux P."/>
            <person name="Thoren M.H."/>
            <person name="Johannesson H."/>
        </authorList>
    </citation>
    <scope>NUCLEOTIDE SEQUENCE</scope>
    <source>
        <strain evidence="2">CBS 141.50</strain>
    </source>
</reference>
<dbReference type="AlphaFoldDB" id="A0AAN6ZLC3"/>
<evidence type="ECO:0000256" key="1">
    <source>
        <dbReference type="SAM" id="SignalP"/>
    </source>
</evidence>
<comment type="caution">
    <text evidence="2">The sequence shown here is derived from an EMBL/GenBank/DDBJ whole genome shotgun (WGS) entry which is preliminary data.</text>
</comment>
<dbReference type="GeneID" id="87817447"/>
<accession>A0AAN6ZLC3</accession>
<gene>
    <name evidence="2" type="ORF">C8A04DRAFT_28940</name>
</gene>
<dbReference type="RefSeq" id="XP_062636881.1">
    <property type="nucleotide sequence ID" value="XM_062780834.1"/>
</dbReference>
<dbReference type="EMBL" id="MU853586">
    <property type="protein sequence ID" value="KAK4143510.1"/>
    <property type="molecule type" value="Genomic_DNA"/>
</dbReference>
<protein>
    <submittedName>
        <fullName evidence="2">Uncharacterized protein</fullName>
    </submittedName>
</protein>
<dbReference type="Proteomes" id="UP001302676">
    <property type="component" value="Unassembled WGS sequence"/>
</dbReference>
<sequence>MRPYVTTLLTLTLTLALTATSTADYTLACGHWYQRLKCSIDGAICQGRCPCGGGCSCSGAKRPVASFGDEPFDFDGSAADEHDQEVDRDVKQLPACCRKAKVEHSDSSDSE</sequence>
<evidence type="ECO:0000313" key="3">
    <source>
        <dbReference type="Proteomes" id="UP001302676"/>
    </source>
</evidence>
<feature type="chain" id="PRO_5042998224" evidence="1">
    <location>
        <begin position="24"/>
        <end position="111"/>
    </location>
</feature>
<keyword evidence="1" id="KW-0732">Signal</keyword>
<evidence type="ECO:0000313" key="2">
    <source>
        <dbReference type="EMBL" id="KAK4143510.1"/>
    </source>
</evidence>
<feature type="signal peptide" evidence="1">
    <location>
        <begin position="1"/>
        <end position="23"/>
    </location>
</feature>
<organism evidence="2 3">
    <name type="scientific">Dichotomopilus funicola</name>
    <dbReference type="NCBI Taxonomy" id="1934379"/>
    <lineage>
        <taxon>Eukaryota</taxon>
        <taxon>Fungi</taxon>
        <taxon>Dikarya</taxon>
        <taxon>Ascomycota</taxon>
        <taxon>Pezizomycotina</taxon>
        <taxon>Sordariomycetes</taxon>
        <taxon>Sordariomycetidae</taxon>
        <taxon>Sordariales</taxon>
        <taxon>Chaetomiaceae</taxon>
        <taxon>Dichotomopilus</taxon>
    </lineage>
</organism>